<evidence type="ECO:0000259" key="1">
    <source>
        <dbReference type="SMART" id="SM00942"/>
    </source>
</evidence>
<evidence type="ECO:0000313" key="4">
    <source>
        <dbReference type="Proteomes" id="UP000199478"/>
    </source>
</evidence>
<sequence length="590" mass="63701">MPKAFRFEDDMKSSSITTAALVWARQGAKIIALHGINENGACTCGKRQCSSPGKHPIADLFPKGQHSATSSVTKIRRAFKAHPDANLGVILPQGLVALDVDGPEGAKTFEALDLKQTLAVQTGRGMHHYFRASEALPKKKTPLDGIDIKDAESGYIVVPPSNHHSGKSYRWRGNKRPIGKLPSSFVGSLERKGRRTASFQNEGTFKAGGRNNELTKIAGSLRYRGLGDTALATVLQAVNSAVCNPPLGADEVDRIADSVGKYDTGSDEAFGWLGDVEESEPQFLAYPYIIKGAITVLDGNMGQGKSTFTCAIAAAATTGKPPPFTDEIEQGSVLFMSAEDDPSRVLKPRLMKAGADVSKVRYQDEPFTLDERGLALVRQELTSNTPALVIIDPIIAFMQEGSNGNNATETMHFMIQLDQLARDFDAAILIVRHLRKSRADHAMHQGIGSISISARVRSGLILAPHPDNPKKRAIVHAKSNYSKAGPAIVFEMESDGPRSHPKIVWHECDPDMTADDLLAPPEAERGRPPKARDTATAWLESVLRRGPTKKKVLDGMAATNGITLATLRRAGDTLGVIKSKDGKESVWALP</sequence>
<keyword evidence="4" id="KW-1185">Reference proteome</keyword>
<feature type="domain" description="DNA primase/polymerase bifunctional N-terminal" evidence="2">
    <location>
        <begin position="20"/>
        <end position="185"/>
    </location>
</feature>
<proteinExistence type="predicted"/>
<dbReference type="EMBL" id="FOYP01000001">
    <property type="protein sequence ID" value="SFR35115.1"/>
    <property type="molecule type" value="Genomic_DNA"/>
</dbReference>
<dbReference type="RefSeq" id="WP_165614983.1">
    <property type="nucleotide sequence ID" value="NZ_FOYP01000001.1"/>
</dbReference>
<dbReference type="Pfam" id="PF08708">
    <property type="entry name" value="PriCT_1"/>
    <property type="match status" value="1"/>
</dbReference>
<dbReference type="InterPro" id="IPR027417">
    <property type="entry name" value="P-loop_NTPase"/>
</dbReference>
<dbReference type="SMART" id="SM00942">
    <property type="entry name" value="PriCT_1"/>
    <property type="match status" value="1"/>
</dbReference>
<feature type="domain" description="Primase C-terminal 1" evidence="1">
    <location>
        <begin position="199"/>
        <end position="265"/>
    </location>
</feature>
<dbReference type="Proteomes" id="UP000199478">
    <property type="component" value="Unassembled WGS sequence"/>
</dbReference>
<dbReference type="CDD" id="cd04859">
    <property type="entry name" value="Prim_Pol"/>
    <property type="match status" value="1"/>
</dbReference>
<dbReference type="InterPro" id="IPR014820">
    <property type="entry name" value="PriCT_1"/>
</dbReference>
<organism evidence="3 4">
    <name type="scientific">Yoonia tamlensis</name>
    <dbReference type="NCBI Taxonomy" id="390270"/>
    <lineage>
        <taxon>Bacteria</taxon>
        <taxon>Pseudomonadati</taxon>
        <taxon>Pseudomonadota</taxon>
        <taxon>Alphaproteobacteria</taxon>
        <taxon>Rhodobacterales</taxon>
        <taxon>Paracoccaceae</taxon>
        <taxon>Yoonia</taxon>
    </lineage>
</organism>
<dbReference type="InterPro" id="IPR015330">
    <property type="entry name" value="DNA_primase/pol_bifunc_N"/>
</dbReference>
<accession>A0A1I6FYT6</accession>
<dbReference type="SUPFAM" id="SSF52540">
    <property type="entry name" value="P-loop containing nucleoside triphosphate hydrolases"/>
    <property type="match status" value="1"/>
</dbReference>
<gene>
    <name evidence="3" type="ORF">SAMN04488005_0763</name>
</gene>
<evidence type="ECO:0000313" key="3">
    <source>
        <dbReference type="EMBL" id="SFR35115.1"/>
    </source>
</evidence>
<reference evidence="4" key="1">
    <citation type="submission" date="2016-10" db="EMBL/GenBank/DDBJ databases">
        <authorList>
            <person name="Varghese N."/>
            <person name="Submissions S."/>
        </authorList>
    </citation>
    <scope>NUCLEOTIDE SEQUENCE [LARGE SCALE GENOMIC DNA]</scope>
    <source>
        <strain evidence="4">DSM 26879</strain>
    </source>
</reference>
<dbReference type="AlphaFoldDB" id="A0A1I6FYT6"/>
<dbReference type="Pfam" id="PF09250">
    <property type="entry name" value="Prim-Pol"/>
    <property type="match status" value="1"/>
</dbReference>
<dbReference type="SMART" id="SM00943">
    <property type="entry name" value="Prim-Pol"/>
    <property type="match status" value="1"/>
</dbReference>
<evidence type="ECO:0000259" key="2">
    <source>
        <dbReference type="SMART" id="SM00943"/>
    </source>
</evidence>
<dbReference type="SUPFAM" id="SSF56747">
    <property type="entry name" value="Prim-pol domain"/>
    <property type="match status" value="1"/>
</dbReference>
<dbReference type="STRING" id="390270.SAMN04488005_0763"/>
<dbReference type="Gene3D" id="3.40.50.300">
    <property type="entry name" value="P-loop containing nucleotide triphosphate hydrolases"/>
    <property type="match status" value="1"/>
</dbReference>
<protein>
    <submittedName>
        <fullName evidence="3">Primase C terminal 1 (PriCT-1)</fullName>
    </submittedName>
</protein>
<dbReference type="Pfam" id="PF13481">
    <property type="entry name" value="AAA_25"/>
    <property type="match status" value="1"/>
</dbReference>
<name>A0A1I6FYT6_9RHOB</name>